<dbReference type="GeneID" id="93642535"/>
<dbReference type="Proteomes" id="UP000031829">
    <property type="component" value="Chromosome"/>
</dbReference>
<dbReference type="KEGG" id="bmeg:BG04_4534"/>
<dbReference type="InterPro" id="IPR025234">
    <property type="entry name" value="YjzH-like"/>
</dbReference>
<dbReference type="AlphaFoldDB" id="A0A0B6AN22"/>
<dbReference type="EMBL" id="CP009920">
    <property type="protein sequence ID" value="AJI24896.1"/>
    <property type="molecule type" value="Genomic_DNA"/>
</dbReference>
<organism evidence="1 2">
    <name type="scientific">Priestia megaterium (strain ATCC 14581 / DSM 32 / CCUG 1817 / JCM 2506 / NBRC 15308 / NCIMB 9376 / NCTC 10342 / NRRL B-14308 / VKM B-512 / Ford 19)</name>
    <name type="common">Bacillus megaterium</name>
    <dbReference type="NCBI Taxonomy" id="1348623"/>
    <lineage>
        <taxon>Bacteria</taxon>
        <taxon>Bacillati</taxon>
        <taxon>Bacillota</taxon>
        <taxon>Bacilli</taxon>
        <taxon>Bacillales</taxon>
        <taxon>Bacillaceae</taxon>
        <taxon>Priestia</taxon>
    </lineage>
</organism>
<gene>
    <name evidence="1" type="ORF">BG04_4534</name>
</gene>
<name>A0A0B6AN22_PRIM2</name>
<accession>A0A0B6AN22</accession>
<sequence length="62" mass="7317">MKEYRFEKVELKSFTRDPKEDYHKIIHEAAKDGWELVQIFAPGTASYGTAAYFEIIFSRELD</sequence>
<proteinExistence type="predicted"/>
<protein>
    <recommendedName>
        <fullName evidence="3">DUF4177 domain-containing protein</fullName>
    </recommendedName>
</protein>
<evidence type="ECO:0000313" key="1">
    <source>
        <dbReference type="EMBL" id="AJI24896.1"/>
    </source>
</evidence>
<evidence type="ECO:0000313" key="2">
    <source>
        <dbReference type="Proteomes" id="UP000031829"/>
    </source>
</evidence>
<dbReference type="Pfam" id="PF13783">
    <property type="entry name" value="DUF4177"/>
    <property type="match status" value="1"/>
</dbReference>
<dbReference type="RefSeq" id="WP_034652424.1">
    <property type="nucleotide sequence ID" value="NZ_BCVB01000005.1"/>
</dbReference>
<evidence type="ECO:0008006" key="3">
    <source>
        <dbReference type="Google" id="ProtNLM"/>
    </source>
</evidence>
<dbReference type="HOGENOM" id="CLU_191206_0_0_9"/>
<reference evidence="1 2" key="1">
    <citation type="journal article" date="2015" name="Genome Announc.">
        <title>Complete genome sequences for 35 biothreat assay-relevant bacillus species.</title>
        <authorList>
            <person name="Johnson S.L."/>
            <person name="Daligault H.E."/>
            <person name="Davenport K.W."/>
            <person name="Jaissle J."/>
            <person name="Frey K.G."/>
            <person name="Ladner J.T."/>
            <person name="Broomall S.M."/>
            <person name="Bishop-Lilly K.A."/>
            <person name="Bruce D.C."/>
            <person name="Gibbons H.S."/>
            <person name="Coyne S.R."/>
            <person name="Lo C.C."/>
            <person name="Meincke L."/>
            <person name="Munk A.C."/>
            <person name="Koroleva G.I."/>
            <person name="Rosenzweig C.N."/>
            <person name="Palacios G.F."/>
            <person name="Redden C.L."/>
            <person name="Minogue T.D."/>
            <person name="Chain P.S."/>
        </authorList>
    </citation>
    <scope>NUCLEOTIDE SEQUENCE [LARGE SCALE GENOMIC DNA]</scope>
    <source>
        <strain evidence="2">ATCC 14581 / DSM 32 / JCM 2506 / NBRC 15308 / NCIMB 9376 / NCTC 10342 / NRRL B-14308 / VKM B-512</strain>
    </source>
</reference>